<dbReference type="GO" id="GO:0005739">
    <property type="term" value="C:mitochondrion"/>
    <property type="evidence" value="ECO:0007669"/>
    <property type="project" value="TreeGrafter"/>
</dbReference>
<dbReference type="eggNOG" id="KOG0446">
    <property type="taxonomic scope" value="Eukaryota"/>
</dbReference>
<dbReference type="Pfam" id="PF00350">
    <property type="entry name" value="Dynamin_N"/>
    <property type="match status" value="1"/>
</dbReference>
<dbReference type="GO" id="GO:0005525">
    <property type="term" value="F:GTP binding"/>
    <property type="evidence" value="ECO:0007669"/>
    <property type="project" value="InterPro"/>
</dbReference>
<evidence type="ECO:0000313" key="5">
    <source>
        <dbReference type="EMBL" id="EHK27297.1"/>
    </source>
</evidence>
<dbReference type="PANTHER" id="PTHR11566:SF66">
    <property type="entry name" value="INTERFERON-INDUCED GTP-BINDING PROTEIN MX"/>
    <property type="match status" value="1"/>
</dbReference>
<feature type="region of interest" description="Disordered" evidence="3">
    <location>
        <begin position="648"/>
        <end position="681"/>
    </location>
</feature>
<dbReference type="GO" id="GO:0016559">
    <property type="term" value="P:peroxisome fission"/>
    <property type="evidence" value="ECO:0007669"/>
    <property type="project" value="TreeGrafter"/>
</dbReference>
<evidence type="ECO:0000256" key="3">
    <source>
        <dbReference type="SAM" id="MobiDB-lite"/>
    </source>
</evidence>
<dbReference type="Gene3D" id="3.40.50.300">
    <property type="entry name" value="P-loop containing nucleotide triphosphate hydrolases"/>
    <property type="match status" value="1"/>
</dbReference>
<dbReference type="GO" id="GO:0006897">
    <property type="term" value="P:endocytosis"/>
    <property type="evidence" value="ECO:0007669"/>
    <property type="project" value="TreeGrafter"/>
</dbReference>
<comment type="caution">
    <text evidence="5">The sequence shown here is derived from an EMBL/GenBank/DDBJ whole genome shotgun (WGS) entry which is preliminary data.</text>
</comment>
<sequence length="702" mass="79670">MADASSSKVIDSIMSSDENPGGRSESADQLRGLGQNQQRILDVIDTLRSATLEEIQLPQLVVVGDQSAGKSSVLDAIPGIPIPKDPDGCTRFATEFRLRRGEARISMGIIPHKNRTVEKREELLKLTHEATDTAQLSTFIKKCQKAIFGGDESGKGNFASRDIMTIEIRGPKMPLLTLVDLPGFIQAPNKKRTVKDIAAINDIALDYMKRERTIILAVVAGSSDYVNQVVLRNFLDYDKGGQRTLGIVTKPDLVDSIALEEKFLKLVKNEDIKLDLGWHVLRNRAPQEKETETNDRNQKEHEFFANGNWGDLPKGTYGVESLVAKLSDLLYSHITDYFPRLLGEIKEELERSEKELHAMGRRVNNESEMLAEEMVRALHRYHPGISARASGGRTPSLRKKYEFVAARCALLVRACNMRTTILRMPDSEGSPSRVNVEDYETKTVQIYLDTYVGQHLPGDYDPLIVYHLFVDYSAKWDSIARNYRDRIQGIVNEFLQQVVNSVWPQRMRTRLWSTLLGKKIEMLQTRAGEELERLLLDRRRCSPIYGPEYLRRLKELQVSSSPDKISPTGEILQRMLVYYETVAELAEEDKHNKTIRDRLELKVSKLKEARDDCMAVAMAKGQNLNQQVEPDIVNIVNLDSKEEDLDKPLQTRHHKHENAEPNGRNGVVNRGKQNRSSPMDADLKKAWDVLSDEENNLAYSNH</sequence>
<dbReference type="GO" id="GO:0048312">
    <property type="term" value="P:intracellular distribution of mitochondria"/>
    <property type="evidence" value="ECO:0007669"/>
    <property type="project" value="TreeGrafter"/>
</dbReference>
<feature type="domain" description="Dynamin-type G" evidence="4">
    <location>
        <begin position="54"/>
        <end position="339"/>
    </location>
</feature>
<dbReference type="GO" id="GO:0016020">
    <property type="term" value="C:membrane"/>
    <property type="evidence" value="ECO:0007669"/>
    <property type="project" value="TreeGrafter"/>
</dbReference>
<dbReference type="InterPro" id="IPR022812">
    <property type="entry name" value="Dynamin"/>
</dbReference>
<dbReference type="OMA" id="MKRERTI"/>
<dbReference type="InterPro" id="IPR030381">
    <property type="entry name" value="G_DYNAMIN_dom"/>
</dbReference>
<dbReference type="VEuPathDB" id="FungiDB:TRIVIDRAFT_63061"/>
<evidence type="ECO:0000256" key="2">
    <source>
        <dbReference type="ARBA" id="ARBA00023134"/>
    </source>
</evidence>
<dbReference type="InterPro" id="IPR001401">
    <property type="entry name" value="Dynamin_GTPase"/>
</dbReference>
<feature type="region of interest" description="Disordered" evidence="3">
    <location>
        <begin position="1"/>
        <end position="29"/>
    </location>
</feature>
<keyword evidence="1" id="KW-0547">Nucleotide-binding</keyword>
<keyword evidence="2" id="KW-0342">GTP-binding</keyword>
<dbReference type="GO" id="GO:0003924">
    <property type="term" value="F:GTPase activity"/>
    <property type="evidence" value="ECO:0007669"/>
    <property type="project" value="InterPro"/>
</dbReference>
<dbReference type="SUPFAM" id="SSF52540">
    <property type="entry name" value="P-loop containing nucleoside triphosphate hydrolases"/>
    <property type="match status" value="1"/>
</dbReference>
<protein>
    <recommendedName>
        <fullName evidence="4">Dynamin-type G domain-containing protein</fullName>
    </recommendedName>
</protein>
<evidence type="ECO:0000259" key="4">
    <source>
        <dbReference type="PROSITE" id="PS51718"/>
    </source>
</evidence>
<dbReference type="Proteomes" id="UP000007115">
    <property type="component" value="Unassembled WGS sequence"/>
</dbReference>
<dbReference type="CDD" id="cd08771">
    <property type="entry name" value="DLP_1"/>
    <property type="match status" value="1"/>
</dbReference>
<dbReference type="InterPro" id="IPR027417">
    <property type="entry name" value="P-loop_NTPase"/>
</dbReference>
<evidence type="ECO:0000313" key="6">
    <source>
        <dbReference type="Proteomes" id="UP000007115"/>
    </source>
</evidence>
<name>G9ME01_HYPVG</name>
<organism evidence="5 6">
    <name type="scientific">Hypocrea virens (strain Gv29-8 / FGSC 10586)</name>
    <name type="common">Gliocladium virens</name>
    <name type="synonym">Trichoderma virens</name>
    <dbReference type="NCBI Taxonomy" id="413071"/>
    <lineage>
        <taxon>Eukaryota</taxon>
        <taxon>Fungi</taxon>
        <taxon>Dikarya</taxon>
        <taxon>Ascomycota</taxon>
        <taxon>Pezizomycotina</taxon>
        <taxon>Sordariomycetes</taxon>
        <taxon>Hypocreomycetidae</taxon>
        <taxon>Hypocreales</taxon>
        <taxon>Hypocreaceae</taxon>
        <taxon>Trichoderma</taxon>
    </lineage>
</organism>
<dbReference type="PRINTS" id="PR00195">
    <property type="entry name" value="DYNAMIN"/>
</dbReference>
<dbReference type="PANTHER" id="PTHR11566">
    <property type="entry name" value="DYNAMIN"/>
    <property type="match status" value="1"/>
</dbReference>
<dbReference type="HOGENOM" id="CLU_008964_7_3_1"/>
<dbReference type="SMART" id="SM00053">
    <property type="entry name" value="DYNc"/>
    <property type="match status" value="1"/>
</dbReference>
<dbReference type="GO" id="GO:0000266">
    <property type="term" value="P:mitochondrial fission"/>
    <property type="evidence" value="ECO:0007669"/>
    <property type="project" value="TreeGrafter"/>
</dbReference>
<gene>
    <name evidence="5" type="ORF">TRIVIDRAFT_63061</name>
</gene>
<accession>G9ME01</accession>
<dbReference type="PROSITE" id="PS51718">
    <property type="entry name" value="G_DYNAMIN_2"/>
    <property type="match status" value="1"/>
</dbReference>
<dbReference type="GO" id="GO:0005874">
    <property type="term" value="C:microtubule"/>
    <property type="evidence" value="ECO:0007669"/>
    <property type="project" value="TreeGrafter"/>
</dbReference>
<dbReference type="EMBL" id="ABDF02000001">
    <property type="protein sequence ID" value="EHK27297.1"/>
    <property type="molecule type" value="Genomic_DNA"/>
</dbReference>
<dbReference type="InterPro" id="IPR000375">
    <property type="entry name" value="Dynamin_stalk"/>
</dbReference>
<dbReference type="Pfam" id="PF01031">
    <property type="entry name" value="Dynamin_M"/>
    <property type="match status" value="1"/>
</dbReference>
<feature type="compositionally biased region" description="Low complexity" evidence="3">
    <location>
        <begin position="1"/>
        <end position="17"/>
    </location>
</feature>
<dbReference type="GeneID" id="25796447"/>
<dbReference type="STRING" id="413071.G9ME01"/>
<evidence type="ECO:0000256" key="1">
    <source>
        <dbReference type="ARBA" id="ARBA00022741"/>
    </source>
</evidence>
<proteinExistence type="predicted"/>
<dbReference type="GO" id="GO:0008017">
    <property type="term" value="F:microtubule binding"/>
    <property type="evidence" value="ECO:0007669"/>
    <property type="project" value="TreeGrafter"/>
</dbReference>
<dbReference type="AlphaFoldDB" id="G9ME01"/>
<keyword evidence="6" id="KW-1185">Reference proteome</keyword>
<reference evidence="5 6" key="1">
    <citation type="journal article" date="2011" name="Genome Biol.">
        <title>Comparative genome sequence analysis underscores mycoparasitism as the ancestral life style of Trichoderma.</title>
        <authorList>
            <person name="Kubicek C.P."/>
            <person name="Herrera-Estrella A."/>
            <person name="Seidl-Seiboth V."/>
            <person name="Martinez D.A."/>
            <person name="Druzhinina I.S."/>
            <person name="Thon M."/>
            <person name="Zeilinger S."/>
            <person name="Casas-Flores S."/>
            <person name="Horwitz B.A."/>
            <person name="Mukherjee P.K."/>
            <person name="Mukherjee M."/>
            <person name="Kredics L."/>
            <person name="Alcaraz L.D."/>
            <person name="Aerts A."/>
            <person name="Antal Z."/>
            <person name="Atanasova L."/>
            <person name="Cervantes-Badillo M.G."/>
            <person name="Challacombe J."/>
            <person name="Chertkov O."/>
            <person name="McCluskey K."/>
            <person name="Coulpier F."/>
            <person name="Deshpande N."/>
            <person name="von Doehren H."/>
            <person name="Ebbole D.J."/>
            <person name="Esquivel-Naranjo E.U."/>
            <person name="Fekete E."/>
            <person name="Flipphi M."/>
            <person name="Glaser F."/>
            <person name="Gomez-Rodriguez E.Y."/>
            <person name="Gruber S."/>
            <person name="Han C."/>
            <person name="Henrissat B."/>
            <person name="Hermosa R."/>
            <person name="Hernandez-Onate M."/>
            <person name="Karaffa L."/>
            <person name="Kosti I."/>
            <person name="Le Crom S."/>
            <person name="Lindquist E."/>
            <person name="Lucas S."/>
            <person name="Luebeck M."/>
            <person name="Luebeck P.S."/>
            <person name="Margeot A."/>
            <person name="Metz B."/>
            <person name="Misra M."/>
            <person name="Nevalainen H."/>
            <person name="Omann M."/>
            <person name="Packer N."/>
            <person name="Perrone G."/>
            <person name="Uresti-Rivera E.E."/>
            <person name="Salamov A."/>
            <person name="Schmoll M."/>
            <person name="Seiboth B."/>
            <person name="Shapiro H."/>
            <person name="Sukno S."/>
            <person name="Tamayo-Ramos J.A."/>
            <person name="Tisch D."/>
            <person name="Wiest A."/>
            <person name="Wilkinson H.H."/>
            <person name="Zhang M."/>
            <person name="Coutinho P.M."/>
            <person name="Kenerley C.M."/>
            <person name="Monte E."/>
            <person name="Baker S.E."/>
            <person name="Grigoriev I.V."/>
        </authorList>
    </citation>
    <scope>NUCLEOTIDE SEQUENCE [LARGE SCALE GENOMIC DNA]</scope>
    <source>
        <strain evidence="6">Gv29-8 / FGSC 10586</strain>
    </source>
</reference>
<dbReference type="OrthoDB" id="415706at2759"/>
<dbReference type="InParanoid" id="G9ME01"/>
<dbReference type="RefSeq" id="XP_013961503.1">
    <property type="nucleotide sequence ID" value="XM_014106028.1"/>
</dbReference>
<dbReference type="InterPro" id="IPR045063">
    <property type="entry name" value="Dynamin_N"/>
</dbReference>